<keyword evidence="2" id="KW-0723">Serine/threonine-protein kinase</keyword>
<evidence type="ECO:0000256" key="7">
    <source>
        <dbReference type="ARBA" id="ARBA00047899"/>
    </source>
</evidence>
<keyword evidence="6" id="KW-0067">ATP-binding</keyword>
<evidence type="ECO:0000256" key="4">
    <source>
        <dbReference type="ARBA" id="ARBA00022741"/>
    </source>
</evidence>
<dbReference type="AlphaFoldDB" id="A0A811MJK7"/>
<evidence type="ECO:0000256" key="3">
    <source>
        <dbReference type="ARBA" id="ARBA00022679"/>
    </source>
</evidence>
<dbReference type="PANTHER" id="PTHR45637">
    <property type="entry name" value="FLIPPASE KINASE 1-RELATED"/>
    <property type="match status" value="1"/>
</dbReference>
<proteinExistence type="predicted"/>
<evidence type="ECO:0000256" key="1">
    <source>
        <dbReference type="ARBA" id="ARBA00012513"/>
    </source>
</evidence>
<evidence type="ECO:0000256" key="5">
    <source>
        <dbReference type="ARBA" id="ARBA00022777"/>
    </source>
</evidence>
<protein>
    <recommendedName>
        <fullName evidence="1">non-specific serine/threonine protein kinase</fullName>
        <ecNumber evidence="1">2.7.11.1</ecNumber>
    </recommendedName>
</protein>
<dbReference type="Proteomes" id="UP000604825">
    <property type="component" value="Unassembled WGS sequence"/>
</dbReference>
<organism evidence="9 10">
    <name type="scientific">Miscanthus lutarioriparius</name>
    <dbReference type="NCBI Taxonomy" id="422564"/>
    <lineage>
        <taxon>Eukaryota</taxon>
        <taxon>Viridiplantae</taxon>
        <taxon>Streptophyta</taxon>
        <taxon>Embryophyta</taxon>
        <taxon>Tracheophyta</taxon>
        <taxon>Spermatophyta</taxon>
        <taxon>Magnoliopsida</taxon>
        <taxon>Liliopsida</taxon>
        <taxon>Poales</taxon>
        <taxon>Poaceae</taxon>
        <taxon>PACMAD clade</taxon>
        <taxon>Panicoideae</taxon>
        <taxon>Andropogonodae</taxon>
        <taxon>Andropogoneae</taxon>
        <taxon>Saccharinae</taxon>
        <taxon>Miscanthus</taxon>
    </lineage>
</organism>
<comment type="catalytic activity">
    <reaction evidence="8">
        <text>L-seryl-[protein] + ATP = O-phospho-L-seryl-[protein] + ADP + H(+)</text>
        <dbReference type="Rhea" id="RHEA:17989"/>
        <dbReference type="Rhea" id="RHEA-COMP:9863"/>
        <dbReference type="Rhea" id="RHEA-COMP:11604"/>
        <dbReference type="ChEBI" id="CHEBI:15378"/>
        <dbReference type="ChEBI" id="CHEBI:29999"/>
        <dbReference type="ChEBI" id="CHEBI:30616"/>
        <dbReference type="ChEBI" id="CHEBI:83421"/>
        <dbReference type="ChEBI" id="CHEBI:456216"/>
        <dbReference type="EC" id="2.7.11.1"/>
    </reaction>
</comment>
<gene>
    <name evidence="9" type="ORF">NCGR_LOCUS5582</name>
</gene>
<reference evidence="9" key="1">
    <citation type="submission" date="2020-10" db="EMBL/GenBank/DDBJ databases">
        <authorList>
            <person name="Han B."/>
            <person name="Lu T."/>
            <person name="Zhao Q."/>
            <person name="Huang X."/>
            <person name="Zhao Y."/>
        </authorList>
    </citation>
    <scope>NUCLEOTIDE SEQUENCE</scope>
</reference>
<name>A0A811MJK7_9POAL</name>
<dbReference type="GO" id="GO:0005524">
    <property type="term" value="F:ATP binding"/>
    <property type="evidence" value="ECO:0007669"/>
    <property type="project" value="UniProtKB-KW"/>
</dbReference>
<dbReference type="GO" id="GO:0004674">
    <property type="term" value="F:protein serine/threonine kinase activity"/>
    <property type="evidence" value="ECO:0007669"/>
    <property type="project" value="UniProtKB-KW"/>
</dbReference>
<keyword evidence="3" id="KW-0808">Transferase</keyword>
<keyword evidence="5" id="KW-0418">Kinase</keyword>
<dbReference type="InterPro" id="IPR011009">
    <property type="entry name" value="Kinase-like_dom_sf"/>
</dbReference>
<evidence type="ECO:0000256" key="8">
    <source>
        <dbReference type="ARBA" id="ARBA00048679"/>
    </source>
</evidence>
<dbReference type="Gene3D" id="1.10.510.10">
    <property type="entry name" value="Transferase(Phosphotransferase) domain 1"/>
    <property type="match status" value="1"/>
</dbReference>
<evidence type="ECO:0000256" key="2">
    <source>
        <dbReference type="ARBA" id="ARBA00022527"/>
    </source>
</evidence>
<comment type="catalytic activity">
    <reaction evidence="7">
        <text>L-threonyl-[protein] + ATP = O-phospho-L-threonyl-[protein] + ADP + H(+)</text>
        <dbReference type="Rhea" id="RHEA:46608"/>
        <dbReference type="Rhea" id="RHEA-COMP:11060"/>
        <dbReference type="Rhea" id="RHEA-COMP:11605"/>
        <dbReference type="ChEBI" id="CHEBI:15378"/>
        <dbReference type="ChEBI" id="CHEBI:30013"/>
        <dbReference type="ChEBI" id="CHEBI:30616"/>
        <dbReference type="ChEBI" id="CHEBI:61977"/>
        <dbReference type="ChEBI" id="CHEBI:456216"/>
        <dbReference type="EC" id="2.7.11.1"/>
    </reaction>
</comment>
<evidence type="ECO:0000313" key="9">
    <source>
        <dbReference type="EMBL" id="CAD6209376.1"/>
    </source>
</evidence>
<evidence type="ECO:0000256" key="6">
    <source>
        <dbReference type="ARBA" id="ARBA00022840"/>
    </source>
</evidence>
<sequence>MAHTRHRPGEAPARAPLATDQRGVIVFLRPTVGTHVPGARDRVRGRARQRGGLVDAGRIFVFELLYGATPFRGHDDEATVANIVARALEFPRDRDPAAAVSVSPAARDLVAALLVKDPARRLGHQAAPVFWRHQLGAAPVH</sequence>
<evidence type="ECO:0000313" key="10">
    <source>
        <dbReference type="Proteomes" id="UP000604825"/>
    </source>
</evidence>
<dbReference type="SUPFAM" id="SSF56112">
    <property type="entry name" value="Protein kinase-like (PK-like)"/>
    <property type="match status" value="1"/>
</dbReference>
<keyword evidence="4" id="KW-0547">Nucleotide-binding</keyword>
<keyword evidence="10" id="KW-1185">Reference proteome</keyword>
<comment type="caution">
    <text evidence="9">The sequence shown here is derived from an EMBL/GenBank/DDBJ whole genome shotgun (WGS) entry which is preliminary data.</text>
</comment>
<dbReference type="EC" id="2.7.11.1" evidence="1"/>
<dbReference type="EMBL" id="CAJGYO010000002">
    <property type="protein sequence ID" value="CAD6209376.1"/>
    <property type="molecule type" value="Genomic_DNA"/>
</dbReference>
<accession>A0A811MJK7</accession>